<dbReference type="GO" id="GO:0008933">
    <property type="term" value="F:peptidoglycan lytic transglycosylase activity"/>
    <property type="evidence" value="ECO:0007669"/>
    <property type="project" value="TreeGrafter"/>
</dbReference>
<dbReference type="Gene3D" id="1.10.8.350">
    <property type="entry name" value="Bacterial muramidase"/>
    <property type="match status" value="1"/>
</dbReference>
<dbReference type="InterPro" id="IPR031304">
    <property type="entry name" value="SLT_2"/>
</dbReference>
<evidence type="ECO:0000256" key="1">
    <source>
        <dbReference type="PIRSR" id="PIRSR611757-1"/>
    </source>
</evidence>
<dbReference type="InterPro" id="IPR023346">
    <property type="entry name" value="Lysozyme-like_dom_sf"/>
</dbReference>
<name>A0A7G9RV61_9BURK</name>
<dbReference type="FunFam" id="1.10.8.350:FF:000001">
    <property type="entry name" value="Lytic murein transglycosylase B"/>
    <property type="match status" value="1"/>
</dbReference>
<dbReference type="GO" id="GO:0009253">
    <property type="term" value="P:peptidoglycan catabolic process"/>
    <property type="evidence" value="ECO:0007669"/>
    <property type="project" value="TreeGrafter"/>
</dbReference>
<accession>A0A7G9RV61</accession>
<organism evidence="4 5">
    <name type="scientific">Diaphorobacter ruginosibacter</name>
    <dbReference type="NCBI Taxonomy" id="1715720"/>
    <lineage>
        <taxon>Bacteria</taxon>
        <taxon>Pseudomonadati</taxon>
        <taxon>Pseudomonadota</taxon>
        <taxon>Betaproteobacteria</taxon>
        <taxon>Burkholderiales</taxon>
        <taxon>Comamonadaceae</taxon>
        <taxon>Diaphorobacter</taxon>
    </lineage>
</organism>
<dbReference type="PANTHER" id="PTHR30163:SF9">
    <property type="entry name" value="MEMBRANE-BOUND LYTIC MUREIN TRANSGLYCOSYLASE B"/>
    <property type="match status" value="1"/>
</dbReference>
<dbReference type="Gene3D" id="1.10.530.10">
    <property type="match status" value="1"/>
</dbReference>
<dbReference type="KEGG" id="drg:H9K76_07090"/>
<dbReference type="Pfam" id="PF13406">
    <property type="entry name" value="SLT_2"/>
    <property type="match status" value="1"/>
</dbReference>
<dbReference type="SUPFAM" id="SSF53955">
    <property type="entry name" value="Lysozyme-like"/>
    <property type="match status" value="1"/>
</dbReference>
<dbReference type="Proteomes" id="UP000515811">
    <property type="component" value="Chromosome"/>
</dbReference>
<dbReference type="AlphaFoldDB" id="A0A7G9RV61"/>
<evidence type="ECO:0000259" key="3">
    <source>
        <dbReference type="Pfam" id="PF13406"/>
    </source>
</evidence>
<evidence type="ECO:0000313" key="4">
    <source>
        <dbReference type="EMBL" id="QNN59486.1"/>
    </source>
</evidence>
<gene>
    <name evidence="4" type="primary">mltB</name>
    <name evidence="4" type="ORF">H9K76_07090</name>
</gene>
<sequence>MVLQRHLAPSVPDSAPAVSHGGAPATRALADRPEVRRFAEDMARRNGMDETAVRQMLASARIIRSVRTLVLPQALTPGARKNWTAYRTRFVEPVRVRAGVQFWQEHADALQRAQERFGVPASIIAGVIGMETLYGQQLGQFRVLDALATLAFDFPREHPRAEQRQQYFARELEEYLLTAREQRIAPGSLRGSHSGDMGLPQFMPSSWARYGVDFDGDGHIDLWSPSDAIGSVANYLQGHGWIAGLPAHYEITHRGSAHELQRLLDAGIRPSFTQAELRDAGVDLDQQDDIPDGILLSLIALENGASEPIHIAGTQNFLALTKYNPSRYYALAVIQLGQAIERVRLAR</sequence>
<reference evidence="4 5" key="1">
    <citation type="submission" date="2020-08" db="EMBL/GenBank/DDBJ databases">
        <title>Genome sequence of Diaphorobacter ruginosibacter DSM 27467T.</title>
        <authorList>
            <person name="Hyun D.-W."/>
            <person name="Bae J.-W."/>
        </authorList>
    </citation>
    <scope>NUCLEOTIDE SEQUENCE [LARGE SCALE GENOMIC DNA]</scope>
    <source>
        <strain evidence="4 5">DSM 27467</strain>
    </source>
</reference>
<evidence type="ECO:0000256" key="2">
    <source>
        <dbReference type="SAM" id="MobiDB-lite"/>
    </source>
</evidence>
<evidence type="ECO:0000313" key="5">
    <source>
        <dbReference type="Proteomes" id="UP000515811"/>
    </source>
</evidence>
<feature type="active site" evidence="1">
    <location>
        <position position="131"/>
    </location>
</feature>
<feature type="region of interest" description="Disordered" evidence="2">
    <location>
        <begin position="1"/>
        <end position="32"/>
    </location>
</feature>
<keyword evidence="5" id="KW-1185">Reference proteome</keyword>
<proteinExistence type="predicted"/>
<feature type="domain" description="Transglycosylase SLT" evidence="3">
    <location>
        <begin position="32"/>
        <end position="338"/>
    </location>
</feature>
<dbReference type="InterPro" id="IPR043426">
    <property type="entry name" value="MltB-like"/>
</dbReference>
<protein>
    <submittedName>
        <fullName evidence="4">Lytic murein transglycosylase B</fullName>
    </submittedName>
</protein>
<dbReference type="EMBL" id="CP060714">
    <property type="protein sequence ID" value="QNN59486.1"/>
    <property type="molecule type" value="Genomic_DNA"/>
</dbReference>
<dbReference type="NCBIfam" id="TIGR02282">
    <property type="entry name" value="MltB"/>
    <property type="match status" value="1"/>
</dbReference>
<dbReference type="InterPro" id="IPR011757">
    <property type="entry name" value="Lytic_transglycosylase_MltB"/>
</dbReference>
<dbReference type="CDD" id="cd13399">
    <property type="entry name" value="Slt35-like"/>
    <property type="match status" value="1"/>
</dbReference>
<dbReference type="PANTHER" id="PTHR30163">
    <property type="entry name" value="MEMBRANE-BOUND LYTIC MUREIN TRANSGLYCOSYLASE B"/>
    <property type="match status" value="1"/>
</dbReference>